<dbReference type="OrthoDB" id="2209168at2759"/>
<keyword evidence="3" id="KW-1185">Reference proteome</keyword>
<evidence type="ECO:0000313" key="2">
    <source>
        <dbReference type="EMBL" id="KAG2221914.1"/>
    </source>
</evidence>
<accession>A0A8H7S3A0</accession>
<organism evidence="2 3">
    <name type="scientific">Circinella minor</name>
    <dbReference type="NCBI Taxonomy" id="1195481"/>
    <lineage>
        <taxon>Eukaryota</taxon>
        <taxon>Fungi</taxon>
        <taxon>Fungi incertae sedis</taxon>
        <taxon>Mucoromycota</taxon>
        <taxon>Mucoromycotina</taxon>
        <taxon>Mucoromycetes</taxon>
        <taxon>Mucorales</taxon>
        <taxon>Lichtheimiaceae</taxon>
        <taxon>Circinella</taxon>
    </lineage>
</organism>
<reference evidence="2 3" key="1">
    <citation type="submission" date="2020-12" db="EMBL/GenBank/DDBJ databases">
        <title>Metabolic potential, ecology and presence of endohyphal bacteria is reflected in genomic diversity of Mucoromycotina.</title>
        <authorList>
            <person name="Muszewska A."/>
            <person name="Okrasinska A."/>
            <person name="Steczkiewicz K."/>
            <person name="Drgas O."/>
            <person name="Orlowska M."/>
            <person name="Perlinska-Lenart U."/>
            <person name="Aleksandrzak-Piekarczyk T."/>
            <person name="Szatraj K."/>
            <person name="Zielenkiewicz U."/>
            <person name="Pilsyk S."/>
            <person name="Malc E."/>
            <person name="Mieczkowski P."/>
            <person name="Kruszewska J.S."/>
            <person name="Biernat P."/>
            <person name="Pawlowska J."/>
        </authorList>
    </citation>
    <scope>NUCLEOTIDE SEQUENCE [LARGE SCALE GENOMIC DNA]</scope>
    <source>
        <strain evidence="2 3">CBS 142.35</strain>
    </source>
</reference>
<comment type="caution">
    <text evidence="2">The sequence shown here is derived from an EMBL/GenBank/DDBJ whole genome shotgun (WGS) entry which is preliminary data.</text>
</comment>
<gene>
    <name evidence="2" type="ORF">INT45_013250</name>
</gene>
<dbReference type="EMBL" id="JAEPRB010000096">
    <property type="protein sequence ID" value="KAG2221914.1"/>
    <property type="molecule type" value="Genomic_DNA"/>
</dbReference>
<feature type="region of interest" description="Disordered" evidence="1">
    <location>
        <begin position="75"/>
        <end position="100"/>
    </location>
</feature>
<feature type="compositionally biased region" description="Low complexity" evidence="1">
    <location>
        <begin position="83"/>
        <end position="93"/>
    </location>
</feature>
<name>A0A8H7S3A0_9FUNG</name>
<evidence type="ECO:0000313" key="3">
    <source>
        <dbReference type="Proteomes" id="UP000646827"/>
    </source>
</evidence>
<protein>
    <submittedName>
        <fullName evidence="2">Uncharacterized protein</fullName>
    </submittedName>
</protein>
<sequence length="129" mass="14061">MSAIFLFERGHRNGIDEDSRPETIESIVDQDEFLVVAIATHSKYVLDKCDPRSSAFPIQIDRPTKDGDGLVTSGVECEDGDGSTHNSGNNTSSAQISPSNLSMTARLLSVRNAGLMVPSFRTPQKYNTK</sequence>
<evidence type="ECO:0000256" key="1">
    <source>
        <dbReference type="SAM" id="MobiDB-lite"/>
    </source>
</evidence>
<dbReference type="Proteomes" id="UP000646827">
    <property type="component" value="Unassembled WGS sequence"/>
</dbReference>
<dbReference type="AlphaFoldDB" id="A0A8H7S3A0"/>
<proteinExistence type="predicted"/>